<reference evidence="3 4" key="1">
    <citation type="submission" date="2016-06" db="EMBL/GenBank/DDBJ databases">
        <title>Complete genome sequences of Bordetella bronchialis and Bordetella flabilis.</title>
        <authorList>
            <person name="LiPuma J.J."/>
            <person name="Spilker T."/>
        </authorList>
    </citation>
    <scope>NUCLEOTIDE SEQUENCE [LARGE SCALE GENOMIC DNA]</scope>
    <source>
        <strain evidence="3 4">AU10664</strain>
    </source>
</reference>
<evidence type="ECO:0000313" key="3">
    <source>
        <dbReference type="EMBL" id="ANN77862.1"/>
    </source>
</evidence>
<accession>A0A193GCW4</accession>
<feature type="domain" description="NIPSNAP" evidence="2">
    <location>
        <begin position="3"/>
        <end position="102"/>
    </location>
</feature>
<protein>
    <submittedName>
        <fullName evidence="3">NIPSNAP family containing protein</fullName>
    </submittedName>
</protein>
<comment type="similarity">
    <text evidence="1">Belongs to the NipSnap family.</text>
</comment>
<sequence length="107" mass="12273">MLYDVRTYTCHAGKIKKHLALYAEHGYDVQRRHLGEPLAYMQTESGDVNSYVHIWVFDDAADRARKRAALQADPAWAQYLARSSDAGYLLSQRNQLMTAVPFFKPKP</sequence>
<evidence type="ECO:0000256" key="1">
    <source>
        <dbReference type="ARBA" id="ARBA00005291"/>
    </source>
</evidence>
<dbReference type="InterPro" id="IPR012577">
    <property type="entry name" value="NIPSNAP"/>
</dbReference>
<name>A0A193GCW4_9BORD</name>
<proteinExistence type="inferred from homology"/>
<dbReference type="OrthoDB" id="8905985at2"/>
<keyword evidence="4" id="KW-1185">Reference proteome</keyword>
<dbReference type="Pfam" id="PF07978">
    <property type="entry name" value="NIPSNAP"/>
    <property type="match status" value="1"/>
</dbReference>
<dbReference type="Proteomes" id="UP000091926">
    <property type="component" value="Chromosome"/>
</dbReference>
<dbReference type="InterPro" id="IPR011008">
    <property type="entry name" value="Dimeric_a/b-barrel"/>
</dbReference>
<dbReference type="PANTHER" id="PTHR21017:SF17">
    <property type="entry name" value="PROTEIN NIPSNAP"/>
    <property type="match status" value="1"/>
</dbReference>
<dbReference type="EMBL" id="CP016172">
    <property type="protein sequence ID" value="ANN77862.1"/>
    <property type="molecule type" value="Genomic_DNA"/>
</dbReference>
<dbReference type="AlphaFoldDB" id="A0A193GCW4"/>
<dbReference type="RefSeq" id="WP_066658214.1">
    <property type="nucleotide sequence ID" value="NZ_CBCSCL010000001.1"/>
</dbReference>
<dbReference type="Gene3D" id="3.30.70.100">
    <property type="match status" value="1"/>
</dbReference>
<dbReference type="KEGG" id="bfz:BAU07_12835"/>
<evidence type="ECO:0000313" key="4">
    <source>
        <dbReference type="Proteomes" id="UP000091926"/>
    </source>
</evidence>
<dbReference type="PANTHER" id="PTHR21017">
    <property type="entry name" value="NIPSNAP-RELATED"/>
    <property type="match status" value="1"/>
</dbReference>
<gene>
    <name evidence="3" type="ORF">BAU07_12835</name>
</gene>
<evidence type="ECO:0000259" key="2">
    <source>
        <dbReference type="Pfam" id="PF07978"/>
    </source>
</evidence>
<dbReference type="InterPro" id="IPR051557">
    <property type="entry name" value="NipSnap_domain"/>
</dbReference>
<dbReference type="STRING" id="463014.BAU07_12835"/>
<organism evidence="3 4">
    <name type="scientific">Bordetella flabilis</name>
    <dbReference type="NCBI Taxonomy" id="463014"/>
    <lineage>
        <taxon>Bacteria</taxon>
        <taxon>Pseudomonadati</taxon>
        <taxon>Pseudomonadota</taxon>
        <taxon>Betaproteobacteria</taxon>
        <taxon>Burkholderiales</taxon>
        <taxon>Alcaligenaceae</taxon>
        <taxon>Bordetella</taxon>
    </lineage>
</organism>
<dbReference type="SUPFAM" id="SSF54909">
    <property type="entry name" value="Dimeric alpha+beta barrel"/>
    <property type="match status" value="1"/>
</dbReference>